<proteinExistence type="predicted"/>
<evidence type="ECO:0000313" key="3">
    <source>
        <dbReference type="Proteomes" id="UP001623660"/>
    </source>
</evidence>
<dbReference type="Proteomes" id="UP001623660">
    <property type="component" value="Unassembled WGS sequence"/>
</dbReference>
<evidence type="ECO:0000313" key="2">
    <source>
        <dbReference type="EMBL" id="MFL0195005.1"/>
    </source>
</evidence>
<dbReference type="SUPFAM" id="SSF52980">
    <property type="entry name" value="Restriction endonuclease-like"/>
    <property type="match status" value="1"/>
</dbReference>
<dbReference type="PANTHER" id="PTHR36558">
    <property type="entry name" value="GLR1098 PROTEIN"/>
    <property type="match status" value="1"/>
</dbReference>
<gene>
    <name evidence="2" type="ORF">ACJDU8_05360</name>
</gene>
<accession>A0ABW8SGA9</accession>
<keyword evidence="2" id="KW-0255">Endonuclease</keyword>
<organism evidence="2 3">
    <name type="scientific">Candidatus Clostridium eludens</name>
    <dbReference type="NCBI Taxonomy" id="3381663"/>
    <lineage>
        <taxon>Bacteria</taxon>
        <taxon>Bacillati</taxon>
        <taxon>Bacillota</taxon>
        <taxon>Clostridia</taxon>
        <taxon>Eubacteriales</taxon>
        <taxon>Clostridiaceae</taxon>
        <taxon>Clostridium</taxon>
    </lineage>
</organism>
<dbReference type="CDD" id="cd06260">
    <property type="entry name" value="DUF820-like"/>
    <property type="match status" value="1"/>
</dbReference>
<dbReference type="InterPro" id="IPR011335">
    <property type="entry name" value="Restrct_endonuc-II-like"/>
</dbReference>
<reference evidence="2 3" key="1">
    <citation type="submission" date="2024-11" db="EMBL/GenBank/DDBJ databases">
        <authorList>
            <person name="Heng Y.C."/>
            <person name="Lim A.C.H."/>
            <person name="Lee J.K.Y."/>
            <person name="Kittelmann S."/>
        </authorList>
    </citation>
    <scope>NUCLEOTIDE SEQUENCE [LARGE SCALE GENOMIC DNA]</scope>
    <source>
        <strain evidence="2 3">WILCCON 0269</strain>
    </source>
</reference>
<name>A0ABW8SGA9_9CLOT</name>
<feature type="domain" description="Putative restriction endonuclease" evidence="1">
    <location>
        <begin position="12"/>
        <end position="178"/>
    </location>
</feature>
<dbReference type="EMBL" id="JBJHZX010000006">
    <property type="protein sequence ID" value="MFL0195005.1"/>
    <property type="molecule type" value="Genomic_DNA"/>
</dbReference>
<keyword evidence="2" id="KW-0540">Nuclease</keyword>
<evidence type="ECO:0000259" key="1">
    <source>
        <dbReference type="Pfam" id="PF05685"/>
    </source>
</evidence>
<dbReference type="Pfam" id="PF05685">
    <property type="entry name" value="Uma2"/>
    <property type="match status" value="1"/>
</dbReference>
<keyword evidence="2" id="KW-0378">Hydrolase</keyword>
<dbReference type="InterPro" id="IPR008538">
    <property type="entry name" value="Uma2"/>
</dbReference>
<keyword evidence="3" id="KW-1185">Reference proteome</keyword>
<comment type="caution">
    <text evidence="2">The sequence shown here is derived from an EMBL/GenBank/DDBJ whole genome shotgun (WGS) entry which is preliminary data.</text>
</comment>
<dbReference type="InterPro" id="IPR012296">
    <property type="entry name" value="Nuclease_put_TT1808"/>
</dbReference>
<dbReference type="GO" id="GO:0004519">
    <property type="term" value="F:endonuclease activity"/>
    <property type="evidence" value="ECO:0007669"/>
    <property type="project" value="UniProtKB-KW"/>
</dbReference>
<dbReference type="RefSeq" id="WP_406791128.1">
    <property type="nucleotide sequence ID" value="NZ_JBJHZX010000006.1"/>
</dbReference>
<protein>
    <submittedName>
        <fullName evidence="2">Uma2 family endonuclease</fullName>
    </submittedName>
</protein>
<dbReference type="PANTHER" id="PTHR36558:SF1">
    <property type="entry name" value="RESTRICTION ENDONUCLEASE DOMAIN-CONTAINING PROTEIN-RELATED"/>
    <property type="match status" value="1"/>
</dbReference>
<sequence length="185" mass="21786">MLPESKKYTYNEFLEITKDIERAEFIDGEIILQATPTLQHQNITGNLLFEFKQYLKGKRCKPFIAPFDIVLQKKNEDIKRVQPDLFVLCDNHDMTKNEFNGVPTLIIEVVSPSNASDDYIKKLNLYMKFEVKEYWIVSPKNKTIMIYSYDTEIKAYTEPMIYSKEDTVKSNLFTELSIELKNIFQ</sequence>
<dbReference type="Gene3D" id="3.90.1570.10">
    <property type="entry name" value="tt1808, chain A"/>
    <property type="match status" value="1"/>
</dbReference>